<dbReference type="PROSITE" id="PS51885">
    <property type="entry name" value="NEPRILYSIN"/>
    <property type="match status" value="1"/>
</dbReference>
<dbReference type="InterPro" id="IPR000718">
    <property type="entry name" value="Peptidase_M13"/>
</dbReference>
<keyword evidence="5" id="KW-1185">Reference proteome</keyword>
<comment type="caution">
    <text evidence="4">The sequence shown here is derived from an EMBL/GenBank/DDBJ whole genome shotgun (WGS) entry which is preliminary data.</text>
</comment>
<feature type="signal peptide" evidence="2">
    <location>
        <begin position="1"/>
        <end position="17"/>
    </location>
</feature>
<feature type="domain" description="Peptidase M13 N-terminal" evidence="3">
    <location>
        <begin position="51"/>
        <end position="335"/>
    </location>
</feature>
<feature type="chain" id="PRO_5041293781" description="Peptidase M13 N-terminal domain-containing protein" evidence="2">
    <location>
        <begin position="18"/>
        <end position="361"/>
    </location>
</feature>
<comment type="similarity">
    <text evidence="1">Belongs to the peptidase M13 family.</text>
</comment>
<dbReference type="GO" id="GO:0016485">
    <property type="term" value="P:protein processing"/>
    <property type="evidence" value="ECO:0007669"/>
    <property type="project" value="TreeGrafter"/>
</dbReference>
<evidence type="ECO:0000256" key="2">
    <source>
        <dbReference type="SAM" id="SignalP"/>
    </source>
</evidence>
<reference evidence="4" key="1">
    <citation type="submission" date="2023-07" db="EMBL/GenBank/DDBJ databases">
        <authorList>
            <consortium name="CYATHOMIX"/>
        </authorList>
    </citation>
    <scope>NUCLEOTIDE SEQUENCE</scope>
    <source>
        <strain evidence="4">N/A</strain>
    </source>
</reference>
<accession>A0AA36H7P0</accession>
<evidence type="ECO:0000313" key="4">
    <source>
        <dbReference type="EMBL" id="CAJ0605589.1"/>
    </source>
</evidence>
<dbReference type="PANTHER" id="PTHR11733">
    <property type="entry name" value="ZINC METALLOPROTEASE FAMILY M13 NEPRILYSIN-RELATED"/>
    <property type="match status" value="1"/>
</dbReference>
<dbReference type="InterPro" id="IPR008753">
    <property type="entry name" value="Peptidase_M13_N"/>
</dbReference>
<organism evidence="4 5">
    <name type="scientific">Cylicocyclus nassatus</name>
    <name type="common">Nematode worm</name>
    <dbReference type="NCBI Taxonomy" id="53992"/>
    <lineage>
        <taxon>Eukaryota</taxon>
        <taxon>Metazoa</taxon>
        <taxon>Ecdysozoa</taxon>
        <taxon>Nematoda</taxon>
        <taxon>Chromadorea</taxon>
        <taxon>Rhabditida</taxon>
        <taxon>Rhabditina</taxon>
        <taxon>Rhabditomorpha</taxon>
        <taxon>Strongyloidea</taxon>
        <taxon>Strongylidae</taxon>
        <taxon>Cylicocyclus</taxon>
    </lineage>
</organism>
<dbReference type="SUPFAM" id="SSF55486">
    <property type="entry name" value="Metalloproteases ('zincins'), catalytic domain"/>
    <property type="match status" value="1"/>
</dbReference>
<evidence type="ECO:0000313" key="5">
    <source>
        <dbReference type="Proteomes" id="UP001176961"/>
    </source>
</evidence>
<dbReference type="EMBL" id="CATQJL010000316">
    <property type="protein sequence ID" value="CAJ0605589.1"/>
    <property type="molecule type" value="Genomic_DNA"/>
</dbReference>
<dbReference type="Gene3D" id="3.40.390.10">
    <property type="entry name" value="Collagenase (Catalytic Domain)"/>
    <property type="match status" value="1"/>
</dbReference>
<evidence type="ECO:0000259" key="3">
    <source>
        <dbReference type="Pfam" id="PF05649"/>
    </source>
</evidence>
<protein>
    <recommendedName>
        <fullName evidence="3">Peptidase M13 N-terminal domain-containing protein</fullName>
    </recommendedName>
</protein>
<gene>
    <name evidence="4" type="ORF">CYNAS_LOCUS17572</name>
</gene>
<dbReference type="Pfam" id="PF05649">
    <property type="entry name" value="Peptidase_M13_N"/>
    <property type="match status" value="1"/>
</dbReference>
<name>A0AA36H7P0_CYLNA</name>
<dbReference type="InterPro" id="IPR024079">
    <property type="entry name" value="MetalloPept_cat_dom_sf"/>
</dbReference>
<dbReference type="GO" id="GO:0005886">
    <property type="term" value="C:plasma membrane"/>
    <property type="evidence" value="ECO:0007669"/>
    <property type="project" value="TreeGrafter"/>
</dbReference>
<sequence length="361" mass="42011">MSSWYLLFFIFIRHTTPKEICDKYNPPIGDTSDYKKLAQLFKERMYDKAHPCDNFYQFACGTYNVKATLKDVVRTKLAAKEKESIVGLLIAEEQVTPSKAFKITQRYYKSCLQSDEQWDDIGGPIQFVMRRIRDYGSFPLIDEEHSNDDGNYEVNLTDLLIYFNKNRTTTRLLVPIVVHRENDTAVLEFPPSEQRDRAFDVNKIKLVIALCVHTNSTCYLQNLLKDLFDVHALKQKIKSSIKPKENIWTVPMKLKQLNKSYSSVDWFKFLSEMTPSKVHYRYQDDTFMVKAPPIERMKKLDAVLKGAPRKVLANFIMVTYIESWLQWIDKPFETLAARAAVAGFFTFSTHICSCALHSSER</sequence>
<dbReference type="AlphaFoldDB" id="A0AA36H7P0"/>
<evidence type="ECO:0000256" key="1">
    <source>
        <dbReference type="ARBA" id="ARBA00007357"/>
    </source>
</evidence>
<dbReference type="PANTHER" id="PTHR11733:SF167">
    <property type="entry name" value="FI17812P1-RELATED"/>
    <property type="match status" value="1"/>
</dbReference>
<proteinExistence type="inferred from homology"/>
<dbReference type="GO" id="GO:0004222">
    <property type="term" value="F:metalloendopeptidase activity"/>
    <property type="evidence" value="ECO:0007669"/>
    <property type="project" value="InterPro"/>
</dbReference>
<dbReference type="Gene3D" id="1.10.1380.10">
    <property type="entry name" value="Neutral endopeptidase , domain2"/>
    <property type="match status" value="1"/>
</dbReference>
<keyword evidence="2" id="KW-0732">Signal</keyword>
<dbReference type="Proteomes" id="UP001176961">
    <property type="component" value="Unassembled WGS sequence"/>
</dbReference>
<dbReference type="InterPro" id="IPR042089">
    <property type="entry name" value="Peptidase_M13_dom_2"/>
</dbReference>